<feature type="domain" description="VOC" evidence="1">
    <location>
        <begin position="4"/>
        <end position="122"/>
    </location>
</feature>
<dbReference type="AlphaFoldDB" id="A0A6L3ZIH8"/>
<dbReference type="InterPro" id="IPR052164">
    <property type="entry name" value="Anthracycline_SecMetBiosynth"/>
</dbReference>
<evidence type="ECO:0000259" key="1">
    <source>
        <dbReference type="PROSITE" id="PS51819"/>
    </source>
</evidence>
<reference evidence="2 3" key="1">
    <citation type="submission" date="2019-10" db="EMBL/GenBank/DDBJ databases">
        <title>Genome sequence of Phaeocystidibacter marisrubri JCM30614 (type strain).</title>
        <authorList>
            <person name="Bowman J.P."/>
        </authorList>
    </citation>
    <scope>NUCLEOTIDE SEQUENCE [LARGE SCALE GENOMIC DNA]</scope>
    <source>
        <strain evidence="2 3">JCM 30614</strain>
    </source>
</reference>
<dbReference type="InterPro" id="IPR037523">
    <property type="entry name" value="VOC_core"/>
</dbReference>
<proteinExistence type="predicted"/>
<dbReference type="OrthoDB" id="9804235at2"/>
<dbReference type="PROSITE" id="PS51819">
    <property type="entry name" value="VOC"/>
    <property type="match status" value="1"/>
</dbReference>
<evidence type="ECO:0000313" key="3">
    <source>
        <dbReference type="Proteomes" id="UP000484164"/>
    </source>
</evidence>
<dbReference type="Pfam" id="PF00903">
    <property type="entry name" value="Glyoxalase"/>
    <property type="match status" value="1"/>
</dbReference>
<dbReference type="SUPFAM" id="SSF54593">
    <property type="entry name" value="Glyoxalase/Bleomycin resistance protein/Dihydroxybiphenyl dioxygenase"/>
    <property type="match status" value="1"/>
</dbReference>
<evidence type="ECO:0000313" key="2">
    <source>
        <dbReference type="EMBL" id="KAB2817816.1"/>
    </source>
</evidence>
<gene>
    <name evidence="2" type="ORF">F8C82_05275</name>
</gene>
<keyword evidence="3" id="KW-1185">Reference proteome</keyword>
<dbReference type="InterPro" id="IPR004360">
    <property type="entry name" value="Glyas_Fos-R_dOase_dom"/>
</dbReference>
<organism evidence="2 3">
    <name type="scientific">Phaeocystidibacter marisrubri</name>
    <dbReference type="NCBI Taxonomy" id="1577780"/>
    <lineage>
        <taxon>Bacteria</taxon>
        <taxon>Pseudomonadati</taxon>
        <taxon>Bacteroidota</taxon>
        <taxon>Flavobacteriia</taxon>
        <taxon>Flavobacteriales</taxon>
        <taxon>Phaeocystidibacteraceae</taxon>
        <taxon>Phaeocystidibacter</taxon>
    </lineage>
</organism>
<dbReference type="PANTHER" id="PTHR33993:SF2">
    <property type="entry name" value="VOC DOMAIN-CONTAINING PROTEIN"/>
    <property type="match status" value="1"/>
</dbReference>
<dbReference type="EMBL" id="WBVQ01000001">
    <property type="protein sequence ID" value="KAB2817816.1"/>
    <property type="molecule type" value="Genomic_DNA"/>
</dbReference>
<dbReference type="InterPro" id="IPR029068">
    <property type="entry name" value="Glyas_Bleomycin-R_OHBP_Dase"/>
</dbReference>
<dbReference type="RefSeq" id="WP_151692504.1">
    <property type="nucleotide sequence ID" value="NZ_BMGX01000002.1"/>
</dbReference>
<accession>A0A6L3ZIH8</accession>
<protein>
    <submittedName>
        <fullName evidence="2">VOC family protein</fullName>
    </submittedName>
</protein>
<name>A0A6L3ZIH8_9FLAO</name>
<dbReference type="CDD" id="cd07247">
    <property type="entry name" value="SgaA_N_like"/>
    <property type="match status" value="1"/>
</dbReference>
<dbReference type="PANTHER" id="PTHR33993">
    <property type="entry name" value="GLYOXALASE-RELATED"/>
    <property type="match status" value="1"/>
</dbReference>
<dbReference type="Gene3D" id="3.10.180.10">
    <property type="entry name" value="2,3-Dihydroxybiphenyl 1,2-Dioxygenase, domain 1"/>
    <property type="match status" value="1"/>
</dbReference>
<dbReference type="Proteomes" id="UP000484164">
    <property type="component" value="Unassembled WGS sequence"/>
</dbReference>
<sequence>MAHLPAWIEIPVTDLDRAENFYSSIMGIEFRRINLGNGLILSLFPTKPNEVGGALACLPSHYHPGETGPLVYLNTESVEACINLVEDAGGVVIVPLTQISEERGYMAVFRDSEGNRVGIMGSM</sequence>
<comment type="caution">
    <text evidence="2">The sequence shown here is derived from an EMBL/GenBank/DDBJ whole genome shotgun (WGS) entry which is preliminary data.</text>
</comment>